<feature type="compositionally biased region" description="Polar residues" evidence="5">
    <location>
        <begin position="1"/>
        <end position="17"/>
    </location>
</feature>
<dbReference type="RefSeq" id="XP_044316514.1">
    <property type="nucleotide sequence ID" value="XM_044460579.1"/>
</dbReference>
<evidence type="ECO:0000313" key="7">
    <source>
        <dbReference type="EnsemblMetazoa" id="XP_044316515.1"/>
    </source>
</evidence>
<organism evidence="7 8">
    <name type="scientific">Drosophila rhopaloa</name>
    <name type="common">Fruit fly</name>
    <dbReference type="NCBI Taxonomy" id="1041015"/>
    <lineage>
        <taxon>Eukaryota</taxon>
        <taxon>Metazoa</taxon>
        <taxon>Ecdysozoa</taxon>
        <taxon>Arthropoda</taxon>
        <taxon>Hexapoda</taxon>
        <taxon>Insecta</taxon>
        <taxon>Pterygota</taxon>
        <taxon>Neoptera</taxon>
        <taxon>Endopterygota</taxon>
        <taxon>Diptera</taxon>
        <taxon>Brachycera</taxon>
        <taxon>Muscomorpha</taxon>
        <taxon>Ephydroidea</taxon>
        <taxon>Drosophilidae</taxon>
        <taxon>Drosophila</taxon>
        <taxon>Sophophora</taxon>
    </lineage>
</organism>
<feature type="compositionally biased region" description="Basic and acidic residues" evidence="5">
    <location>
        <begin position="520"/>
        <end position="538"/>
    </location>
</feature>
<evidence type="ECO:0000259" key="6">
    <source>
        <dbReference type="PROSITE" id="PS50023"/>
    </source>
</evidence>
<keyword evidence="2 4" id="KW-0862">Zinc</keyword>
<feature type="region of interest" description="Disordered" evidence="5">
    <location>
        <begin position="481"/>
        <end position="500"/>
    </location>
</feature>
<evidence type="ECO:0000256" key="4">
    <source>
        <dbReference type="PROSITE-ProRule" id="PRU00125"/>
    </source>
</evidence>
<dbReference type="InterPro" id="IPR001781">
    <property type="entry name" value="Znf_LIM"/>
</dbReference>
<dbReference type="SUPFAM" id="SSF57716">
    <property type="entry name" value="Glucocorticoid receptor-like (DNA-binding domain)"/>
    <property type="match status" value="1"/>
</dbReference>
<protein>
    <recommendedName>
        <fullName evidence="6">LIM zinc-binding domain-containing protein</fullName>
    </recommendedName>
</protein>
<dbReference type="Gene3D" id="2.10.110.10">
    <property type="entry name" value="Cysteine Rich Protein"/>
    <property type="match status" value="1"/>
</dbReference>
<accession>A0ABM5JCG5</accession>
<dbReference type="Proteomes" id="UP001652680">
    <property type="component" value="Unassembled WGS sequence"/>
</dbReference>
<dbReference type="SMART" id="SM00132">
    <property type="entry name" value="LIM"/>
    <property type="match status" value="1"/>
</dbReference>
<keyword evidence="1 4" id="KW-0479">Metal-binding</keyword>
<dbReference type="PROSITE" id="PS00478">
    <property type="entry name" value="LIM_DOMAIN_1"/>
    <property type="match status" value="1"/>
</dbReference>
<evidence type="ECO:0000313" key="8">
    <source>
        <dbReference type="Proteomes" id="UP001652680"/>
    </source>
</evidence>
<keyword evidence="3 4" id="KW-0440">LIM domain</keyword>
<dbReference type="PANTHER" id="PTHR24206">
    <property type="entry name" value="OS06G0237300 PROTEIN"/>
    <property type="match status" value="1"/>
</dbReference>
<feature type="compositionally biased region" description="Acidic residues" evidence="5">
    <location>
        <begin position="559"/>
        <end position="577"/>
    </location>
</feature>
<evidence type="ECO:0000256" key="5">
    <source>
        <dbReference type="SAM" id="MobiDB-lite"/>
    </source>
</evidence>
<evidence type="ECO:0000256" key="2">
    <source>
        <dbReference type="ARBA" id="ARBA00022833"/>
    </source>
</evidence>
<dbReference type="GeneID" id="108040056"/>
<evidence type="ECO:0000256" key="1">
    <source>
        <dbReference type="ARBA" id="ARBA00022723"/>
    </source>
</evidence>
<dbReference type="Pfam" id="PF00412">
    <property type="entry name" value="LIM"/>
    <property type="match status" value="1"/>
</dbReference>
<feature type="domain" description="LIM zinc-binding" evidence="6">
    <location>
        <begin position="78"/>
        <end position="142"/>
    </location>
</feature>
<dbReference type="EnsemblMetazoa" id="XM_044460580.1">
    <property type="protein sequence ID" value="XP_044316515.1"/>
    <property type="gene ID" value="LOC108040056"/>
</dbReference>
<dbReference type="RefSeq" id="XP_044316515.1">
    <property type="nucleotide sequence ID" value="XM_044460580.1"/>
</dbReference>
<feature type="region of interest" description="Disordered" evidence="5">
    <location>
        <begin position="1"/>
        <end position="34"/>
    </location>
</feature>
<feature type="region of interest" description="Disordered" evidence="5">
    <location>
        <begin position="518"/>
        <end position="587"/>
    </location>
</feature>
<keyword evidence="8" id="KW-1185">Reference proteome</keyword>
<evidence type="ECO:0000256" key="3">
    <source>
        <dbReference type="ARBA" id="ARBA00023038"/>
    </source>
</evidence>
<proteinExistence type="predicted"/>
<dbReference type="EnsemblMetazoa" id="XM_044460579.1">
    <property type="protein sequence ID" value="XP_044316514.1"/>
    <property type="gene ID" value="LOC108040056"/>
</dbReference>
<sequence length="701" mass="81002">MESVNAKNTKSSPGNGLSSRKGKSKKSKTNEYDNQNINMKKSFTKFDDLQKRNLIHVRSRDSKKAQELFRTPVAEQLDNCRQCKKPVYIMEEVILQLKTGTNIFHKTCLRCKDCGKQLKPDSYNVHDGNLFCSMHFKLIFAPKIVYEEITPRKPELIIRENQPIELPPDVARASDKPNLGLDELQQLNVRSKFEVFENGYNGQNNPLQERQDTAINFSKSIKSTLSKLHKLGIPNVESGKLDDINNSGDNYLITEDDSDMELFCTRKDIERERPVGLGEAMNDIRSKFEQGETIIREERREERKQEIQSIRSRLFLGKQAKIKEMYQLAVAESEQCISSVGKTPDINVIKPTQLIKDRFENGEVFNDKGVQLKEAICGVQKDADVFESAISKASRSIFMELDANITSSVSNNRMQNNRPDNKIQSHNQLCPENTDVDVIKSDSKPDEVKVTTEELIERFKFFETYLPAENKKKQFRMTPPREGVVKFPTPDSDTDSSNQSALFNDNVLQKTKTTSTILSKFREMEEQKMNDEIKERNPKPMKCFTPPPEIGNNFNRSESEEENDSESEQNSDEDENGFENIPPNSIIKDQSLYEAQNAARAKQLRAKFEKWQINEIERELNEGRVDDYSQLVSNESIESAKTIRERFEKMKTSDTHLESSPKTQINRFVKFLQKHMSRKKKIPQKLRNDILYFMYLIKIIF</sequence>
<reference evidence="8" key="1">
    <citation type="journal article" date="2021" name="Elife">
        <title>Highly contiguous assemblies of 101 drosophilid genomes.</title>
        <authorList>
            <person name="Kim B.Y."/>
            <person name="Wang J.R."/>
            <person name="Miller D.E."/>
            <person name="Barmina O."/>
            <person name="Delaney E."/>
            <person name="Thompson A."/>
            <person name="Comeault A.A."/>
            <person name="Peede D."/>
            <person name="D'Agostino E.R."/>
            <person name="Pelaez J."/>
            <person name="Aguilar J.M."/>
            <person name="Haji D."/>
            <person name="Matsunaga T."/>
            <person name="Armstrong E.E."/>
            <person name="Zych M."/>
            <person name="Ogawa Y."/>
            <person name="Stamenkovic-Radak M."/>
            <person name="Jelic M."/>
            <person name="Veselinovic M.S."/>
            <person name="Tanaskovic M."/>
            <person name="Eric P."/>
            <person name="Gao J.J."/>
            <person name="Katoh T.K."/>
            <person name="Toda M.J."/>
            <person name="Watabe H."/>
            <person name="Watada M."/>
            <person name="Davis J.S."/>
            <person name="Moyle L.C."/>
            <person name="Manoli G."/>
            <person name="Bertolini E."/>
            <person name="Kostal V."/>
            <person name="Hawley R.S."/>
            <person name="Takahashi A."/>
            <person name="Jones C.D."/>
            <person name="Price D.K."/>
            <person name="Whiteman N."/>
            <person name="Kopp A."/>
            <person name="Matute D.R."/>
            <person name="Petrov D.A."/>
        </authorList>
    </citation>
    <scope>NUCLEOTIDE SEQUENCE [LARGE SCALE GENOMIC DNA]</scope>
</reference>
<name>A0ABM5JCG5_DRORH</name>
<dbReference type="PROSITE" id="PS50023">
    <property type="entry name" value="LIM_DOMAIN_2"/>
    <property type="match status" value="1"/>
</dbReference>
<reference evidence="7" key="2">
    <citation type="submission" date="2025-05" db="UniProtKB">
        <authorList>
            <consortium name="EnsemblMetazoa"/>
        </authorList>
    </citation>
    <scope>IDENTIFICATION</scope>
</reference>